<gene>
    <name evidence="16" type="primary">mutY</name>
    <name evidence="16" type="ORF">NCTC10172_00401</name>
</gene>
<dbReference type="InterPro" id="IPR004036">
    <property type="entry name" value="Endonuclease-III-like_CS2"/>
</dbReference>
<dbReference type="GO" id="GO:0032357">
    <property type="term" value="F:oxidized purine DNA binding"/>
    <property type="evidence" value="ECO:0007669"/>
    <property type="project" value="TreeGrafter"/>
</dbReference>
<dbReference type="PROSITE" id="PS00764">
    <property type="entry name" value="ENDONUCLEASE_III_1"/>
    <property type="match status" value="1"/>
</dbReference>
<evidence type="ECO:0000256" key="4">
    <source>
        <dbReference type="ARBA" id="ARBA00012045"/>
    </source>
</evidence>
<dbReference type="SUPFAM" id="SSF48150">
    <property type="entry name" value="DNA-glycosylase"/>
    <property type="match status" value="1"/>
</dbReference>
<evidence type="ECO:0000256" key="3">
    <source>
        <dbReference type="ARBA" id="ARBA00008343"/>
    </source>
</evidence>
<evidence type="ECO:0000256" key="6">
    <source>
        <dbReference type="ARBA" id="ARBA00022485"/>
    </source>
</evidence>
<dbReference type="InterPro" id="IPR004035">
    <property type="entry name" value="Endouclease-III_FeS-bd_BS"/>
</dbReference>
<dbReference type="Pfam" id="PF00633">
    <property type="entry name" value="HHH"/>
    <property type="match status" value="1"/>
</dbReference>
<keyword evidence="12" id="KW-0234">DNA repair</keyword>
<evidence type="ECO:0000256" key="5">
    <source>
        <dbReference type="ARBA" id="ARBA00022023"/>
    </source>
</evidence>
<dbReference type="PANTHER" id="PTHR42944:SF1">
    <property type="entry name" value="ADENINE DNA GLYCOSYLASE"/>
    <property type="match status" value="1"/>
</dbReference>
<evidence type="ECO:0000313" key="17">
    <source>
        <dbReference type="Proteomes" id="UP000290909"/>
    </source>
</evidence>
<dbReference type="NCBIfam" id="TIGR01084">
    <property type="entry name" value="mutY"/>
    <property type="match status" value="1"/>
</dbReference>
<dbReference type="SMART" id="SM00478">
    <property type="entry name" value="ENDO3c"/>
    <property type="match status" value="1"/>
</dbReference>
<keyword evidence="11" id="KW-0411">Iron-sulfur</keyword>
<proteinExistence type="inferred from homology"/>
<keyword evidence="6" id="KW-0004">4Fe-4S</keyword>
<comment type="similarity">
    <text evidence="3 14">Belongs to the Nth/MutY family.</text>
</comment>
<evidence type="ECO:0000256" key="9">
    <source>
        <dbReference type="ARBA" id="ARBA00022801"/>
    </source>
</evidence>
<dbReference type="EMBL" id="LR215050">
    <property type="protein sequence ID" value="VEU82390.1"/>
    <property type="molecule type" value="Genomic_DNA"/>
</dbReference>
<dbReference type="SMART" id="SM00525">
    <property type="entry name" value="FES"/>
    <property type="match status" value="1"/>
</dbReference>
<dbReference type="InterPro" id="IPR011257">
    <property type="entry name" value="DNA_glycosylase"/>
</dbReference>
<dbReference type="InterPro" id="IPR044298">
    <property type="entry name" value="MIG/MutY"/>
</dbReference>
<dbReference type="PANTHER" id="PTHR42944">
    <property type="entry name" value="ADENINE DNA GLYCOSYLASE"/>
    <property type="match status" value="1"/>
</dbReference>
<dbReference type="EC" id="3.2.2.31" evidence="4 14"/>
<dbReference type="InterPro" id="IPR023170">
    <property type="entry name" value="HhH_base_excis_C"/>
</dbReference>
<evidence type="ECO:0000256" key="11">
    <source>
        <dbReference type="ARBA" id="ARBA00023014"/>
    </source>
</evidence>
<feature type="domain" description="HhH-GPD" evidence="15">
    <location>
        <begin position="34"/>
        <end position="186"/>
    </location>
</feature>
<evidence type="ECO:0000256" key="7">
    <source>
        <dbReference type="ARBA" id="ARBA00022723"/>
    </source>
</evidence>
<name>A0A449BIY1_9MOLU</name>
<dbReference type="FunFam" id="1.10.340.30:FF:000002">
    <property type="entry name" value="Adenine DNA glycosylase"/>
    <property type="match status" value="1"/>
</dbReference>
<keyword evidence="9 16" id="KW-0378">Hydrolase</keyword>
<dbReference type="GO" id="GO:0051539">
    <property type="term" value="F:4 iron, 4 sulfur cluster binding"/>
    <property type="evidence" value="ECO:0007669"/>
    <property type="project" value="UniProtKB-UniRule"/>
</dbReference>
<dbReference type="InterPro" id="IPR005760">
    <property type="entry name" value="A/G_AdeGlyc_MutY"/>
</dbReference>
<evidence type="ECO:0000256" key="12">
    <source>
        <dbReference type="ARBA" id="ARBA00023204"/>
    </source>
</evidence>
<dbReference type="SUPFAM" id="SSF55811">
    <property type="entry name" value="Nudix"/>
    <property type="match status" value="1"/>
</dbReference>
<dbReference type="GO" id="GO:0034039">
    <property type="term" value="F:8-oxo-7,8-dihydroguanine DNA N-glycosylase activity"/>
    <property type="evidence" value="ECO:0007669"/>
    <property type="project" value="TreeGrafter"/>
</dbReference>
<dbReference type="Gene3D" id="3.90.79.10">
    <property type="entry name" value="Nucleoside Triphosphate Pyrophosphohydrolase"/>
    <property type="match status" value="1"/>
</dbReference>
<organism evidence="16 17">
    <name type="scientific">Acholeplasma hippikon</name>
    <dbReference type="NCBI Taxonomy" id="264636"/>
    <lineage>
        <taxon>Bacteria</taxon>
        <taxon>Bacillati</taxon>
        <taxon>Mycoplasmatota</taxon>
        <taxon>Mollicutes</taxon>
        <taxon>Acholeplasmatales</taxon>
        <taxon>Acholeplasmataceae</taxon>
        <taxon>Acholeplasma</taxon>
    </lineage>
</organism>
<keyword evidence="13 14" id="KW-0326">Glycosidase</keyword>
<evidence type="ECO:0000256" key="8">
    <source>
        <dbReference type="ARBA" id="ARBA00022763"/>
    </source>
</evidence>
<dbReference type="Gene3D" id="1.10.340.30">
    <property type="entry name" value="Hypothetical protein, domain 2"/>
    <property type="match status" value="1"/>
</dbReference>
<dbReference type="InterPro" id="IPR003651">
    <property type="entry name" value="Endonuclease3_FeS-loop_motif"/>
</dbReference>
<comment type="cofactor">
    <cofactor evidence="14">
        <name>[4Fe-4S] cluster</name>
        <dbReference type="ChEBI" id="CHEBI:49883"/>
    </cofactor>
    <text evidence="14">Binds 1 [4Fe-4S] cluster.</text>
</comment>
<dbReference type="InterPro" id="IPR029119">
    <property type="entry name" value="MutY_C"/>
</dbReference>
<dbReference type="Gene3D" id="1.10.1670.10">
    <property type="entry name" value="Helix-hairpin-Helix base-excision DNA repair enzymes (C-terminal)"/>
    <property type="match status" value="1"/>
</dbReference>
<comment type="function">
    <text evidence="2">Adenine glycosylase active on G-A mispairs. MutY also corrects error-prone DNA synthesis past GO lesions which are due to the oxidatively damaged form of guanine: 7,8-dihydro-8-oxoguanine (8-oxo-dGTP).</text>
</comment>
<keyword evidence="17" id="KW-1185">Reference proteome</keyword>
<keyword evidence="10 14" id="KW-0408">Iron</keyword>
<evidence type="ECO:0000256" key="10">
    <source>
        <dbReference type="ARBA" id="ARBA00023004"/>
    </source>
</evidence>
<dbReference type="AlphaFoldDB" id="A0A449BIY1"/>
<sequence length="343" mass="40135">MEYLRLFEWYHENKRDLPFRKTKNPYDIWVSEVMLQQTQVESMLPYFDKFMKKYPTIHDLANAELEEVLHTVQGIGYYKRFRMLKQGAIYVDQNFNGELPNDYKELLKIPGVGAYTAGAIASIAFDLPHAATDGNVIRVLSRVYGFEDDFRLEKNRKKLNDFNTKLIEKAPNYNDYTQSVMELGAKVCRPLNPKCEVCPLKDICVANKEDKIEKYPYLSPLKKQKETLFYAFVVKYKDKFVLRKRTEELLNGFYEFIQVEADSLNGALNQMNELGYDIEVVEELKDVKHVFTHLIWHIKPVIVIASKIPDNVEIYSDFKGLPIATVHQKILKQLWKIKDPIVT</sequence>
<reference evidence="16 17" key="1">
    <citation type="submission" date="2019-01" db="EMBL/GenBank/DDBJ databases">
        <authorList>
            <consortium name="Pathogen Informatics"/>
        </authorList>
    </citation>
    <scope>NUCLEOTIDE SEQUENCE [LARGE SCALE GENOMIC DNA]</scope>
    <source>
        <strain evidence="16 17">NCTC10172</strain>
    </source>
</reference>
<dbReference type="CDD" id="cd00056">
    <property type="entry name" value="ENDO3c"/>
    <property type="match status" value="1"/>
</dbReference>
<dbReference type="CDD" id="cd03431">
    <property type="entry name" value="NUDIX_DNA_Glycosylase_C-MutY"/>
    <property type="match status" value="1"/>
</dbReference>
<dbReference type="KEGG" id="ahk:NCTC10172_00401"/>
<keyword evidence="7" id="KW-0479">Metal-binding</keyword>
<evidence type="ECO:0000313" key="16">
    <source>
        <dbReference type="EMBL" id="VEU82390.1"/>
    </source>
</evidence>
<dbReference type="GO" id="GO:0046872">
    <property type="term" value="F:metal ion binding"/>
    <property type="evidence" value="ECO:0007669"/>
    <property type="project" value="UniProtKB-UniRule"/>
</dbReference>
<dbReference type="PROSITE" id="PS01155">
    <property type="entry name" value="ENDONUCLEASE_III_2"/>
    <property type="match status" value="1"/>
</dbReference>
<keyword evidence="8 14" id="KW-0227">DNA damage</keyword>
<dbReference type="Proteomes" id="UP000290909">
    <property type="component" value="Chromosome"/>
</dbReference>
<dbReference type="GO" id="GO:0006284">
    <property type="term" value="P:base-excision repair"/>
    <property type="evidence" value="ECO:0007669"/>
    <property type="project" value="UniProtKB-UniRule"/>
</dbReference>
<dbReference type="InterPro" id="IPR015797">
    <property type="entry name" value="NUDIX_hydrolase-like_dom_sf"/>
</dbReference>
<comment type="catalytic activity">
    <reaction evidence="1 14">
        <text>Hydrolyzes free adenine bases from 7,8-dihydro-8-oxoguanine:adenine mismatched double-stranded DNA, leaving an apurinic site.</text>
        <dbReference type="EC" id="3.2.2.31"/>
    </reaction>
</comment>
<dbReference type="GO" id="GO:0000701">
    <property type="term" value="F:purine-specific mismatch base pair DNA N-glycosylase activity"/>
    <property type="evidence" value="ECO:0007669"/>
    <property type="project" value="UniProtKB-EC"/>
</dbReference>
<evidence type="ECO:0000256" key="13">
    <source>
        <dbReference type="ARBA" id="ARBA00023295"/>
    </source>
</evidence>
<dbReference type="Pfam" id="PF14815">
    <property type="entry name" value="NUDIX_4"/>
    <property type="match status" value="1"/>
</dbReference>
<dbReference type="GO" id="GO:0006298">
    <property type="term" value="P:mismatch repair"/>
    <property type="evidence" value="ECO:0007669"/>
    <property type="project" value="TreeGrafter"/>
</dbReference>
<protein>
    <recommendedName>
        <fullName evidence="5 14">Adenine DNA glycosylase</fullName>
        <ecNumber evidence="4 14">3.2.2.31</ecNumber>
    </recommendedName>
</protein>
<evidence type="ECO:0000256" key="2">
    <source>
        <dbReference type="ARBA" id="ARBA00002933"/>
    </source>
</evidence>
<dbReference type="Pfam" id="PF00730">
    <property type="entry name" value="HhH-GPD"/>
    <property type="match status" value="1"/>
</dbReference>
<dbReference type="InterPro" id="IPR000445">
    <property type="entry name" value="HhH_motif"/>
</dbReference>
<evidence type="ECO:0000256" key="1">
    <source>
        <dbReference type="ARBA" id="ARBA00000843"/>
    </source>
</evidence>
<dbReference type="Pfam" id="PF10576">
    <property type="entry name" value="EndIII_4Fe-2S"/>
    <property type="match status" value="1"/>
</dbReference>
<dbReference type="STRING" id="1408416.GCA_000702765_01017"/>
<dbReference type="InterPro" id="IPR003265">
    <property type="entry name" value="HhH-GPD_domain"/>
</dbReference>
<accession>A0A449BIY1</accession>
<evidence type="ECO:0000259" key="15">
    <source>
        <dbReference type="SMART" id="SM00478"/>
    </source>
</evidence>
<dbReference type="GO" id="GO:0035485">
    <property type="term" value="F:adenine/guanine mispair binding"/>
    <property type="evidence" value="ECO:0007669"/>
    <property type="project" value="TreeGrafter"/>
</dbReference>
<evidence type="ECO:0000256" key="14">
    <source>
        <dbReference type="RuleBase" id="RU365096"/>
    </source>
</evidence>